<dbReference type="AlphaFoldDB" id="A0A8K0SM40"/>
<evidence type="ECO:0000313" key="2">
    <source>
        <dbReference type="EMBL" id="KAH7316566.1"/>
    </source>
</evidence>
<feature type="region of interest" description="Disordered" evidence="1">
    <location>
        <begin position="62"/>
        <end position="133"/>
    </location>
</feature>
<dbReference type="EMBL" id="JAGPNK010000008">
    <property type="protein sequence ID" value="KAH7316566.1"/>
    <property type="molecule type" value="Genomic_DNA"/>
</dbReference>
<organism evidence="2 3">
    <name type="scientific">Stachybotrys elegans</name>
    <dbReference type="NCBI Taxonomy" id="80388"/>
    <lineage>
        <taxon>Eukaryota</taxon>
        <taxon>Fungi</taxon>
        <taxon>Dikarya</taxon>
        <taxon>Ascomycota</taxon>
        <taxon>Pezizomycotina</taxon>
        <taxon>Sordariomycetes</taxon>
        <taxon>Hypocreomycetidae</taxon>
        <taxon>Hypocreales</taxon>
        <taxon>Stachybotryaceae</taxon>
        <taxon>Stachybotrys</taxon>
    </lineage>
</organism>
<name>A0A8K0SM40_9HYPO</name>
<feature type="compositionally biased region" description="Polar residues" evidence="1">
    <location>
        <begin position="108"/>
        <end position="133"/>
    </location>
</feature>
<comment type="caution">
    <text evidence="2">The sequence shown here is derived from an EMBL/GenBank/DDBJ whole genome shotgun (WGS) entry which is preliminary data.</text>
</comment>
<keyword evidence="3" id="KW-1185">Reference proteome</keyword>
<gene>
    <name evidence="2" type="ORF">B0I35DRAFT_433420</name>
</gene>
<sequence length="133" mass="14682">MGMQYSQIRPAFAGSRQPTSQAPFFSLQSQVVIVFPFCRNATLSALIVSICKRKGRLPIEDDYWNQPRQWRHRSTSDPTSSSRLPCSGSRPPLARSCNDPSKSMPLPHTSTPPVSYSSITAPFTPKNTNSPVG</sequence>
<proteinExistence type="predicted"/>
<evidence type="ECO:0000256" key="1">
    <source>
        <dbReference type="SAM" id="MobiDB-lite"/>
    </source>
</evidence>
<protein>
    <submittedName>
        <fullName evidence="2">Uncharacterized protein</fullName>
    </submittedName>
</protein>
<dbReference type="Proteomes" id="UP000813444">
    <property type="component" value="Unassembled WGS sequence"/>
</dbReference>
<accession>A0A8K0SM40</accession>
<reference evidence="2" key="1">
    <citation type="journal article" date="2021" name="Nat. Commun.">
        <title>Genetic determinants of endophytism in the Arabidopsis root mycobiome.</title>
        <authorList>
            <person name="Mesny F."/>
            <person name="Miyauchi S."/>
            <person name="Thiergart T."/>
            <person name="Pickel B."/>
            <person name="Atanasova L."/>
            <person name="Karlsson M."/>
            <person name="Huettel B."/>
            <person name="Barry K.W."/>
            <person name="Haridas S."/>
            <person name="Chen C."/>
            <person name="Bauer D."/>
            <person name="Andreopoulos W."/>
            <person name="Pangilinan J."/>
            <person name="LaButti K."/>
            <person name="Riley R."/>
            <person name="Lipzen A."/>
            <person name="Clum A."/>
            <person name="Drula E."/>
            <person name="Henrissat B."/>
            <person name="Kohler A."/>
            <person name="Grigoriev I.V."/>
            <person name="Martin F.M."/>
            <person name="Hacquard S."/>
        </authorList>
    </citation>
    <scope>NUCLEOTIDE SEQUENCE</scope>
    <source>
        <strain evidence="2">MPI-CAGE-CH-0235</strain>
    </source>
</reference>
<evidence type="ECO:0000313" key="3">
    <source>
        <dbReference type="Proteomes" id="UP000813444"/>
    </source>
</evidence>